<keyword evidence="1" id="KW-0812">Transmembrane</keyword>
<protein>
    <submittedName>
        <fullName evidence="4">Alpha/beta hydrolase</fullName>
    </submittedName>
</protein>
<feature type="transmembrane region" description="Helical" evidence="1">
    <location>
        <begin position="12"/>
        <end position="33"/>
    </location>
</feature>
<evidence type="ECO:0000256" key="1">
    <source>
        <dbReference type="SAM" id="Phobius"/>
    </source>
</evidence>
<organism evidence="4 5">
    <name type="scientific">Zarconia navalis LEGE 11467</name>
    <dbReference type="NCBI Taxonomy" id="1828826"/>
    <lineage>
        <taxon>Bacteria</taxon>
        <taxon>Bacillati</taxon>
        <taxon>Cyanobacteriota</taxon>
        <taxon>Cyanophyceae</taxon>
        <taxon>Oscillatoriophycideae</taxon>
        <taxon>Oscillatoriales</taxon>
        <taxon>Oscillatoriales incertae sedis</taxon>
        <taxon>Zarconia</taxon>
        <taxon>Zarconia navalis</taxon>
    </lineage>
</organism>
<dbReference type="InterPro" id="IPR022742">
    <property type="entry name" value="Hydrolase_4"/>
</dbReference>
<dbReference type="AlphaFoldDB" id="A0A928Z8U1"/>
<evidence type="ECO:0000259" key="3">
    <source>
        <dbReference type="Pfam" id="PF12146"/>
    </source>
</evidence>
<keyword evidence="4" id="KW-0378">Hydrolase</keyword>
<comment type="caution">
    <text evidence="4">The sequence shown here is derived from an EMBL/GenBank/DDBJ whole genome shotgun (WGS) entry which is preliminary data.</text>
</comment>
<dbReference type="Pfam" id="PF12146">
    <property type="entry name" value="Hydrolase_4"/>
    <property type="match status" value="1"/>
</dbReference>
<evidence type="ECO:0000259" key="2">
    <source>
        <dbReference type="Pfam" id="PF03959"/>
    </source>
</evidence>
<dbReference type="Pfam" id="PF03959">
    <property type="entry name" value="FSH1"/>
    <property type="match status" value="1"/>
</dbReference>
<reference evidence="4" key="1">
    <citation type="submission" date="2020-10" db="EMBL/GenBank/DDBJ databases">
        <authorList>
            <person name="Castelo-Branco R."/>
            <person name="Eusebio N."/>
            <person name="Adriana R."/>
            <person name="Vieira A."/>
            <person name="Brugerolle De Fraissinette N."/>
            <person name="Rezende De Castro R."/>
            <person name="Schneider M.P."/>
            <person name="Vasconcelos V."/>
            <person name="Leao P.N."/>
        </authorList>
    </citation>
    <scope>NUCLEOTIDE SEQUENCE</scope>
    <source>
        <strain evidence="4">LEGE 11467</strain>
    </source>
</reference>
<dbReference type="Proteomes" id="UP000621799">
    <property type="component" value="Unassembled WGS sequence"/>
</dbReference>
<evidence type="ECO:0000313" key="4">
    <source>
        <dbReference type="EMBL" id="MBE9040166.1"/>
    </source>
</evidence>
<dbReference type="EMBL" id="JADEXN010000061">
    <property type="protein sequence ID" value="MBE9040166.1"/>
    <property type="molecule type" value="Genomic_DNA"/>
</dbReference>
<evidence type="ECO:0000313" key="5">
    <source>
        <dbReference type="Proteomes" id="UP000621799"/>
    </source>
</evidence>
<dbReference type="InterPro" id="IPR029058">
    <property type="entry name" value="AB_hydrolase_fold"/>
</dbReference>
<feature type="domain" description="Serine aminopeptidase S33" evidence="3">
    <location>
        <begin position="89"/>
        <end position="195"/>
    </location>
</feature>
<feature type="domain" description="Serine hydrolase" evidence="2">
    <location>
        <begin position="207"/>
        <end position="257"/>
    </location>
</feature>
<dbReference type="SUPFAM" id="SSF53474">
    <property type="entry name" value="alpha/beta-Hydrolases"/>
    <property type="match status" value="1"/>
</dbReference>
<accession>A0A928Z8U1</accession>
<sequence length="298" mass="33724">MPISLLNGSKWPVYVVLLLVTIYGGICLFFLLFQQRLIFVPSSEVTVTPRELQLDYEDIWLPVSSSSPSKVEKIHSWWIPATNQSDNSHVLLYLHGNGGNIGVNLYQAERFHKLGFSVLLIDYRGYGKSTGPHPNESRVYEDAETALNYLIRDRGIDPDRIFLYGHSLGGAIAIETATRNQNIAGLIVQCSFTSILETANSRKLYSLFPLNFLLYHEFNSIEKVRSLSMPILFIHGQEDDVVPAYMSEELYAATSAPKQLHLIPNAGHNDVASVMGDKNYFDLIDRFLEQVRVRENLK</sequence>
<proteinExistence type="predicted"/>
<keyword evidence="1" id="KW-1133">Transmembrane helix</keyword>
<dbReference type="GO" id="GO:0016787">
    <property type="term" value="F:hydrolase activity"/>
    <property type="evidence" value="ECO:0007669"/>
    <property type="project" value="UniProtKB-KW"/>
</dbReference>
<dbReference type="PANTHER" id="PTHR12277">
    <property type="entry name" value="ALPHA/BETA HYDROLASE DOMAIN-CONTAINING PROTEIN"/>
    <property type="match status" value="1"/>
</dbReference>
<dbReference type="InterPro" id="IPR005645">
    <property type="entry name" value="FSH-like_dom"/>
</dbReference>
<gene>
    <name evidence="4" type="ORF">IQ235_05090</name>
</gene>
<name>A0A928Z8U1_9CYAN</name>
<keyword evidence="5" id="KW-1185">Reference proteome</keyword>
<dbReference type="PANTHER" id="PTHR12277:SF81">
    <property type="entry name" value="PROTEIN ABHD13"/>
    <property type="match status" value="1"/>
</dbReference>
<keyword evidence="1" id="KW-0472">Membrane</keyword>
<dbReference type="Gene3D" id="3.40.50.1820">
    <property type="entry name" value="alpha/beta hydrolase"/>
    <property type="match status" value="1"/>
</dbReference>